<proteinExistence type="predicted"/>
<dbReference type="RefSeq" id="WP_126331510.1">
    <property type="nucleotide sequence ID" value="NZ_LR134343.1"/>
</dbReference>
<name>A0A448GYK1_9GAMM</name>
<evidence type="ECO:0000313" key="3">
    <source>
        <dbReference type="Proteomes" id="UP000274100"/>
    </source>
</evidence>
<sequence length="189" mass="21555">MKSCILFIIGIGLTNNLYAADWTAAFSYLEQGKKGDDGKLLDSIMENTFEQITNTKNQNPDTQPIYKLSKMARTGKFNNISIAYRNDMLPAKVYYNKDDTYLMAVYPLKNATLYGLPLQSFSYYLGCDECDYVGFYATFKPMSKQQYLNLQKTIKFKNEEEDGCLGENQPLASFEQRNGRVHLSLNIGC</sequence>
<accession>A0A448GYK1</accession>
<evidence type="ECO:0000313" key="2">
    <source>
        <dbReference type="EMBL" id="VEG13906.1"/>
    </source>
</evidence>
<dbReference type="Proteomes" id="UP000274100">
    <property type="component" value="Chromosome"/>
</dbReference>
<dbReference type="KEGG" id="mcun:NCTC10297_01880"/>
<protein>
    <submittedName>
        <fullName evidence="2">Uncharacterized protein</fullName>
    </submittedName>
</protein>
<organism evidence="2 3">
    <name type="scientific">Moraxella cuniculi</name>
    <dbReference type="NCBI Taxonomy" id="34061"/>
    <lineage>
        <taxon>Bacteria</taxon>
        <taxon>Pseudomonadati</taxon>
        <taxon>Pseudomonadota</taxon>
        <taxon>Gammaproteobacteria</taxon>
        <taxon>Moraxellales</taxon>
        <taxon>Moraxellaceae</taxon>
        <taxon>Moraxella</taxon>
    </lineage>
</organism>
<reference evidence="2 3" key="1">
    <citation type="submission" date="2018-12" db="EMBL/GenBank/DDBJ databases">
        <authorList>
            <consortium name="Pathogen Informatics"/>
        </authorList>
    </citation>
    <scope>NUCLEOTIDE SEQUENCE [LARGE SCALE GENOMIC DNA]</scope>
    <source>
        <strain evidence="2 3">NCTC10297</strain>
    </source>
</reference>
<dbReference type="AlphaFoldDB" id="A0A448GYK1"/>
<dbReference type="OrthoDB" id="6685566at2"/>
<gene>
    <name evidence="2" type="ORF">NCTC10297_01880</name>
</gene>
<evidence type="ECO:0000256" key="1">
    <source>
        <dbReference type="SAM" id="SignalP"/>
    </source>
</evidence>
<keyword evidence="1" id="KW-0732">Signal</keyword>
<feature type="chain" id="PRO_5019449024" evidence="1">
    <location>
        <begin position="20"/>
        <end position="189"/>
    </location>
</feature>
<feature type="signal peptide" evidence="1">
    <location>
        <begin position="1"/>
        <end position="19"/>
    </location>
</feature>
<dbReference type="EMBL" id="LR134343">
    <property type="protein sequence ID" value="VEG13906.1"/>
    <property type="molecule type" value="Genomic_DNA"/>
</dbReference>